<dbReference type="AlphaFoldDB" id="E3MTU2"/>
<organism evidence="3">
    <name type="scientific">Caenorhabditis remanei</name>
    <name type="common">Caenorhabditis vulgaris</name>
    <dbReference type="NCBI Taxonomy" id="31234"/>
    <lineage>
        <taxon>Eukaryota</taxon>
        <taxon>Metazoa</taxon>
        <taxon>Ecdysozoa</taxon>
        <taxon>Nematoda</taxon>
        <taxon>Chromadorea</taxon>
        <taxon>Rhabditida</taxon>
        <taxon>Rhabditina</taxon>
        <taxon>Rhabditomorpha</taxon>
        <taxon>Rhabditoidea</taxon>
        <taxon>Rhabditidae</taxon>
        <taxon>Peloderinae</taxon>
        <taxon>Caenorhabditis</taxon>
    </lineage>
</organism>
<accession>E3MTU2</accession>
<dbReference type="InterPro" id="IPR052797">
    <property type="entry name" value="RegFact_GeneExpr_CellDeath"/>
</dbReference>
<evidence type="ECO:0000256" key="1">
    <source>
        <dbReference type="SAM" id="Phobius"/>
    </source>
</evidence>
<sequence>MISPKTQKYQRSFFLGTIVQAVVPLIFLVIPAVTAISSIYFDCYNQALNHSCTLLLSFHGFASTIIITLVHHPYRRFLIKVVTFYRNSEKYVSSSVPDVVNNVQDGMRRLSDRVNPTFQLKNYMTTSTDLYYETVWKSKCSSNEKSFLASWQGFSLFSHSMLVVFLPFYVFTPYCILKKTPRTMDSVKFVLLNAHCWYILDDCNHLFPGIRKRATWGVTLFHQYVQYKNHCRLKHPVATAPVNPADISLAENSSEPEKKKYRLCTGEVEPLTPVGRISSSVTVQNQRIRCHHPDCTKEEDVEYHLVSRAALCEHFRTEHGTDHMLEQVSFKNEDDYKKWLARRQEDTGTSSITQSTREEVGRITCYKKCKHEGSYERKGNMKFGHPSKKWTGEITCTSFLKLIRTKHSIQVEACFSHFGHDISVADLSLTSKQKERITEMVAQGLPNNLIVKQAKNEFTENSRMHF</sequence>
<keyword evidence="3" id="KW-1185">Reference proteome</keyword>
<feature type="transmembrane region" description="Helical" evidence="1">
    <location>
        <begin position="147"/>
        <end position="171"/>
    </location>
</feature>
<evidence type="ECO:0000313" key="2">
    <source>
        <dbReference type="EMBL" id="EFP08906.1"/>
    </source>
</evidence>
<dbReference type="PANTHER" id="PTHR33936:SF22">
    <property type="entry name" value="C2H2-TYPE DOMAIN-CONTAINING PROTEIN"/>
    <property type="match status" value="1"/>
</dbReference>
<dbReference type="OrthoDB" id="10031901at2759"/>
<dbReference type="EMBL" id="DS268477">
    <property type="protein sequence ID" value="EFP08906.1"/>
    <property type="molecule type" value="Genomic_DNA"/>
</dbReference>
<reference evidence="2" key="1">
    <citation type="submission" date="2007-07" db="EMBL/GenBank/DDBJ databases">
        <title>PCAP assembly of the Caenorhabditis remanei genome.</title>
        <authorList>
            <consortium name="The Caenorhabditis remanei Sequencing Consortium"/>
            <person name="Wilson R.K."/>
        </authorList>
    </citation>
    <scope>NUCLEOTIDE SEQUENCE [LARGE SCALE GENOMIC DNA]</scope>
    <source>
        <strain evidence="2">PB4641</strain>
    </source>
</reference>
<feature type="transmembrane region" description="Helical" evidence="1">
    <location>
        <begin position="12"/>
        <end position="41"/>
    </location>
</feature>
<dbReference type="Proteomes" id="UP000008281">
    <property type="component" value="Unassembled WGS sequence"/>
</dbReference>
<proteinExistence type="predicted"/>
<dbReference type="PANTHER" id="PTHR33936">
    <property type="entry name" value="PROTEIN CBG17840"/>
    <property type="match status" value="1"/>
</dbReference>
<dbReference type="HOGENOM" id="CLU_586951_0_0_1"/>
<protein>
    <submittedName>
        <fullName evidence="2">Uncharacterized protein</fullName>
    </submittedName>
</protein>
<dbReference type="Pfam" id="PF10318">
    <property type="entry name" value="7TM_GPCR_Srh"/>
    <property type="match status" value="2"/>
</dbReference>
<dbReference type="InterPro" id="IPR019422">
    <property type="entry name" value="7TM_GPCR_serpentine_rcpt_Srh"/>
</dbReference>
<gene>
    <name evidence="2" type="ORF">CRE_18024</name>
</gene>
<keyword evidence="1" id="KW-1133">Transmembrane helix</keyword>
<evidence type="ECO:0000313" key="3">
    <source>
        <dbReference type="Proteomes" id="UP000008281"/>
    </source>
</evidence>
<keyword evidence="1" id="KW-0812">Transmembrane</keyword>
<keyword evidence="1" id="KW-0472">Membrane</keyword>
<dbReference type="InParanoid" id="E3MTU2"/>
<name>E3MTU2_CAERE</name>
<feature type="transmembrane region" description="Helical" evidence="1">
    <location>
        <begin position="47"/>
        <end position="70"/>
    </location>
</feature>
<dbReference type="FunCoup" id="E3MTU2">
    <property type="interactions" value="4"/>
</dbReference>